<dbReference type="Proteomes" id="UP000198778">
    <property type="component" value="Unassembled WGS sequence"/>
</dbReference>
<dbReference type="Gene3D" id="1.10.10.10">
    <property type="entry name" value="Winged helix-like DNA-binding domain superfamily/Winged helix DNA-binding domain"/>
    <property type="match status" value="1"/>
</dbReference>
<dbReference type="InterPro" id="IPR029056">
    <property type="entry name" value="Ribokinase-like"/>
</dbReference>
<proteinExistence type="predicted"/>
<protein>
    <submittedName>
        <fullName evidence="4">Pseudouridine kinase</fullName>
    </submittedName>
</protein>
<dbReference type="EMBL" id="FNIL01000010">
    <property type="protein sequence ID" value="SDO28897.1"/>
    <property type="molecule type" value="Genomic_DNA"/>
</dbReference>
<sequence length="349" mass="38370">MLKKEKILALIKQNPYISQQEIASELKLSRSAAAGYISSLMKEGKILGKAYILKEEPAVCCIGGANIDRKLRTENFQWGDSNPVSGSETIGGVARNLAVNLQTIGVPSALFTVVGEDSEGKEVLSQQEIDLSLIQKLPQHKTGTYTAVLNEKSEMIFALAEMNIYDEFTPELLKNQWNRLTSYQILAVDTNIPLLSLEWLLENKNSHQKIVVVPVSAAKINRIPYDLRGIDLLILNKLEASVLASRYEAEENTIEETAEILFRQGAANIVITAGENGVYVKSARAGFKKPPPANVVDVTGAGDAFASILIHALLNEEDLLEYVENAFQRAKATIESEETVIKTKEGIKL</sequence>
<dbReference type="AlphaFoldDB" id="A0A1H0IBU1"/>
<reference evidence="5" key="1">
    <citation type="submission" date="2016-10" db="EMBL/GenBank/DDBJ databases">
        <authorList>
            <person name="Varghese N."/>
            <person name="Submissions S."/>
        </authorList>
    </citation>
    <scope>NUCLEOTIDE SEQUENCE [LARGE SCALE GENOMIC DNA]</scope>
    <source>
        <strain evidence="5">CGMCC 1.10369</strain>
    </source>
</reference>
<dbReference type="CDD" id="cd01941">
    <property type="entry name" value="YeiC_kinase_like"/>
    <property type="match status" value="1"/>
</dbReference>
<dbReference type="SUPFAM" id="SSF53613">
    <property type="entry name" value="Ribokinase-like"/>
    <property type="match status" value="1"/>
</dbReference>
<dbReference type="InterPro" id="IPR011611">
    <property type="entry name" value="PfkB_dom"/>
</dbReference>
<feature type="domain" description="Carbohydrate kinase PfkB" evidence="3">
    <location>
        <begin position="59"/>
        <end position="340"/>
    </location>
</feature>
<dbReference type="GO" id="GO:0016301">
    <property type="term" value="F:kinase activity"/>
    <property type="evidence" value="ECO:0007669"/>
    <property type="project" value="UniProtKB-KW"/>
</dbReference>
<keyword evidence="1" id="KW-0808">Transferase</keyword>
<accession>A0A1H0IBU1</accession>
<keyword evidence="5" id="KW-1185">Reference proteome</keyword>
<dbReference type="Pfam" id="PF13412">
    <property type="entry name" value="HTH_24"/>
    <property type="match status" value="1"/>
</dbReference>
<dbReference type="PANTHER" id="PTHR10584">
    <property type="entry name" value="SUGAR KINASE"/>
    <property type="match status" value="1"/>
</dbReference>
<dbReference type="Pfam" id="PF00294">
    <property type="entry name" value="PfkB"/>
    <property type="match status" value="1"/>
</dbReference>
<dbReference type="STRING" id="745820.SAMN04488053_11083"/>
<dbReference type="InterPro" id="IPR036390">
    <property type="entry name" value="WH_DNA-bd_sf"/>
</dbReference>
<gene>
    <name evidence="4" type="ORF">SAMN04488053_11083</name>
</gene>
<dbReference type="OrthoDB" id="9806249at2"/>
<evidence type="ECO:0000313" key="4">
    <source>
        <dbReference type="EMBL" id="SDO28897.1"/>
    </source>
</evidence>
<evidence type="ECO:0000313" key="5">
    <source>
        <dbReference type="Proteomes" id="UP000198778"/>
    </source>
</evidence>
<dbReference type="GO" id="GO:0005829">
    <property type="term" value="C:cytosol"/>
    <property type="evidence" value="ECO:0007669"/>
    <property type="project" value="TreeGrafter"/>
</dbReference>
<evidence type="ECO:0000256" key="2">
    <source>
        <dbReference type="ARBA" id="ARBA00022777"/>
    </source>
</evidence>
<dbReference type="RefSeq" id="WP_139148961.1">
    <property type="nucleotide sequence ID" value="NZ_FNIL01000010.1"/>
</dbReference>
<keyword evidence="2 4" id="KW-0418">Kinase</keyword>
<dbReference type="InterPro" id="IPR036388">
    <property type="entry name" value="WH-like_DNA-bd_sf"/>
</dbReference>
<evidence type="ECO:0000256" key="1">
    <source>
        <dbReference type="ARBA" id="ARBA00022679"/>
    </source>
</evidence>
<dbReference type="PANTHER" id="PTHR10584:SF166">
    <property type="entry name" value="RIBOKINASE"/>
    <property type="match status" value="1"/>
</dbReference>
<organism evidence="4 5">
    <name type="scientific">Alkalicoccus daliensis</name>
    <dbReference type="NCBI Taxonomy" id="745820"/>
    <lineage>
        <taxon>Bacteria</taxon>
        <taxon>Bacillati</taxon>
        <taxon>Bacillota</taxon>
        <taxon>Bacilli</taxon>
        <taxon>Bacillales</taxon>
        <taxon>Bacillaceae</taxon>
        <taxon>Alkalicoccus</taxon>
    </lineage>
</organism>
<evidence type="ECO:0000259" key="3">
    <source>
        <dbReference type="Pfam" id="PF00294"/>
    </source>
</evidence>
<dbReference type="SUPFAM" id="SSF46785">
    <property type="entry name" value="Winged helix' DNA-binding domain"/>
    <property type="match status" value="1"/>
</dbReference>
<name>A0A1H0IBU1_9BACI</name>
<dbReference type="Gene3D" id="3.40.1190.20">
    <property type="match status" value="1"/>
</dbReference>